<gene>
    <name evidence="2" type="ORF">GCM10011509_01690</name>
</gene>
<reference evidence="3" key="1">
    <citation type="journal article" date="2019" name="Int. J. Syst. Evol. Microbiol.">
        <title>The Global Catalogue of Microorganisms (GCM) 10K type strain sequencing project: providing services to taxonomists for standard genome sequencing and annotation.</title>
        <authorList>
            <consortium name="The Broad Institute Genomics Platform"/>
            <consortium name="The Broad Institute Genome Sequencing Center for Infectious Disease"/>
            <person name="Wu L."/>
            <person name="Ma J."/>
        </authorList>
    </citation>
    <scope>NUCLEOTIDE SEQUENCE [LARGE SCALE GENOMIC DNA]</scope>
    <source>
        <strain evidence="3">CGMCC 1.5362</strain>
    </source>
</reference>
<feature type="domain" description="Erythromycin biosynthesis protein CIII-like C-terminal" evidence="1">
    <location>
        <begin position="296"/>
        <end position="393"/>
    </location>
</feature>
<evidence type="ECO:0000313" key="2">
    <source>
        <dbReference type="EMBL" id="GGK56971.1"/>
    </source>
</evidence>
<dbReference type="InterPro" id="IPR010610">
    <property type="entry name" value="EryCIII-like_C"/>
</dbReference>
<dbReference type="SUPFAM" id="SSF53756">
    <property type="entry name" value="UDP-Glycosyltransferase/glycogen phosphorylase"/>
    <property type="match status" value="1"/>
</dbReference>
<dbReference type="CDD" id="cd03784">
    <property type="entry name" value="GT1_Gtf-like"/>
    <property type="match status" value="1"/>
</dbReference>
<name>A0ABQ2F3G7_9MICO</name>
<evidence type="ECO:0000259" key="1">
    <source>
        <dbReference type="Pfam" id="PF06722"/>
    </source>
</evidence>
<dbReference type="PANTHER" id="PTHR48050:SF13">
    <property type="entry name" value="STEROL 3-BETA-GLUCOSYLTRANSFERASE UGT80A2"/>
    <property type="match status" value="1"/>
</dbReference>
<evidence type="ECO:0000313" key="3">
    <source>
        <dbReference type="Proteomes" id="UP000662111"/>
    </source>
</evidence>
<comment type="caution">
    <text evidence="2">The sequence shown here is derived from an EMBL/GenBank/DDBJ whole genome shotgun (WGS) entry which is preliminary data.</text>
</comment>
<sequence>MRIALLAAGSRGDHQPLVAVGRGLAARGHDVGVTATSDYVDLVRAGGLRPEEVRMDLMRRYREEVLTGPGMPEDLHGQLGMIGEMARVLAPEVSRTMRDLAPRYDGFVTTALSATWPGLFVPGPSRPQVLMMFVPALPSVHGDSSLFSVARGRSLRNLAAGARGMWSALGAVAPGVEPGTAGVTRRDRRRAALQLATAPAFVANTPQLVTPRRVAGRRVRSVGYPFTDSPPGTALPAEVEAFLSAGPPPVFAGLGSHTVPAVRDALRSTVDAALGLGRRVLVMRGSGLEDERGYDGRVAFVGEAPHDLLFPRVAAVVHHGGAGTTAEALRSGRPQVAVPFTMDQPWFGRRLHEIGVAAAPVPADAAGSPTGAAALRAALAVALGPGVRARAQQVSVAVRGEDGVAGAVAEIETALLRGPHERP</sequence>
<dbReference type="PANTHER" id="PTHR48050">
    <property type="entry name" value="STEROL 3-BETA-GLUCOSYLTRANSFERASE"/>
    <property type="match status" value="1"/>
</dbReference>
<organism evidence="2 3">
    <name type="scientific">Ornithinimicrobium pekingense</name>
    <dbReference type="NCBI Taxonomy" id="384677"/>
    <lineage>
        <taxon>Bacteria</taxon>
        <taxon>Bacillati</taxon>
        <taxon>Actinomycetota</taxon>
        <taxon>Actinomycetes</taxon>
        <taxon>Micrococcales</taxon>
        <taxon>Ornithinimicrobiaceae</taxon>
        <taxon>Ornithinimicrobium</taxon>
    </lineage>
</organism>
<keyword evidence="3" id="KW-1185">Reference proteome</keyword>
<dbReference type="Gene3D" id="3.40.50.2000">
    <property type="entry name" value="Glycogen Phosphorylase B"/>
    <property type="match status" value="2"/>
</dbReference>
<dbReference type="EMBL" id="BMLB01000001">
    <property type="protein sequence ID" value="GGK56971.1"/>
    <property type="molecule type" value="Genomic_DNA"/>
</dbReference>
<dbReference type="InterPro" id="IPR002213">
    <property type="entry name" value="UDP_glucos_trans"/>
</dbReference>
<proteinExistence type="predicted"/>
<dbReference type="Pfam" id="PF06722">
    <property type="entry name" value="EryCIII-like_C"/>
    <property type="match status" value="1"/>
</dbReference>
<dbReference type="InterPro" id="IPR050426">
    <property type="entry name" value="Glycosyltransferase_28"/>
</dbReference>
<dbReference type="Proteomes" id="UP000662111">
    <property type="component" value="Unassembled WGS sequence"/>
</dbReference>
<protein>
    <recommendedName>
        <fullName evidence="1">Erythromycin biosynthesis protein CIII-like C-terminal domain-containing protein</fullName>
    </recommendedName>
</protein>
<accession>A0ABQ2F3G7</accession>
<dbReference type="RefSeq" id="WP_022921055.1">
    <property type="nucleotide sequence ID" value="NZ_BMLB01000001.1"/>
</dbReference>